<dbReference type="eggNOG" id="KOG1037">
    <property type="taxonomic scope" value="Eukaryota"/>
</dbReference>
<dbReference type="InterPro" id="IPR008893">
    <property type="entry name" value="WGR_domain"/>
</dbReference>
<gene>
    <name evidence="10" type="ordered locus">MTR_2g066850</name>
</gene>
<dbReference type="eggNOG" id="KOG0725">
    <property type="taxonomic scope" value="Eukaryota"/>
</dbReference>
<dbReference type="PaxDb" id="3880-AES84899"/>
<dbReference type="AlphaFoldDB" id="A0A072V8Y1"/>
<evidence type="ECO:0000313" key="12">
    <source>
        <dbReference type="Proteomes" id="UP000002051"/>
    </source>
</evidence>
<dbReference type="eggNOG" id="KOG1959">
    <property type="taxonomic scope" value="Eukaryota"/>
</dbReference>
<dbReference type="GO" id="GO:0003779">
    <property type="term" value="F:actin binding"/>
    <property type="evidence" value="ECO:0007669"/>
    <property type="project" value="UniProtKB-KW"/>
</dbReference>
<proteinExistence type="inferred from homology"/>
<evidence type="ECO:0000256" key="2">
    <source>
        <dbReference type="ARBA" id="ARBA00022840"/>
    </source>
</evidence>
<dbReference type="PANTHER" id="PTHR34560">
    <property type="entry name" value="POLYKETIDE CYCLASE/DEHYDRASE/LIPID TRANSPORT SUPERFAMILY PROTEIN"/>
    <property type="match status" value="1"/>
</dbReference>
<feature type="domain" description="WGR" evidence="9">
    <location>
        <begin position="227"/>
        <end position="337"/>
    </location>
</feature>
<accession>A0A072V8Y1</accession>
<evidence type="ECO:0000256" key="3">
    <source>
        <dbReference type="ARBA" id="ARBA00023123"/>
    </source>
</evidence>
<dbReference type="GO" id="GO:0005524">
    <property type="term" value="F:ATP binding"/>
    <property type="evidence" value="ECO:0007669"/>
    <property type="project" value="UniProtKB-KW"/>
</dbReference>
<dbReference type="InterPro" id="IPR023393">
    <property type="entry name" value="START-like_dom_sf"/>
</dbReference>
<dbReference type="HOGENOM" id="CLU_279568_0_0_1"/>
<dbReference type="SUPFAM" id="SSF53784">
    <property type="entry name" value="Phosphofructokinase"/>
    <property type="match status" value="1"/>
</dbReference>
<dbReference type="InterPro" id="IPR036930">
    <property type="entry name" value="WGR_dom_sf"/>
</dbReference>
<dbReference type="GO" id="GO:0016459">
    <property type="term" value="C:myosin complex"/>
    <property type="evidence" value="ECO:0007669"/>
    <property type="project" value="UniProtKB-KW"/>
</dbReference>
<evidence type="ECO:0000256" key="4">
    <source>
        <dbReference type="ARBA" id="ARBA00023175"/>
    </source>
</evidence>
<dbReference type="EnsemblPlants" id="KEH38262">
    <property type="protein sequence ID" value="KEH38262"/>
    <property type="gene ID" value="MTR_2g066850"/>
</dbReference>
<sequence>MGDQLIDESRVCRHNRDSYHDIEDLSDQMAAWTAKVDNNNRNNPNRGGEPIPVIRVCNNIPTIVTYRKSKYSNESDLEYYERRYYTRLKDDYYKFEISDSIYRCPFCYNKDYSLTGLLRHAFRIAGNSCSRKMVKDIARHSVLITYILRFLTPLKEDIDVARTTEAFSTSVEPVEEHSVTEPIVIMEETDLNEVENIGAIDEHVEVSSGTLPSGCVESTSETSACVKPSILMDQSSMFPITVPRQTLPTVSSTALEPKETIGGTAASKRKIKAWSKENLLWDVVHRWGMVGIKGQDKVHDPYSSRESAIQEFEQKFLAKTKNAWCDMNNFVSHPKSYVWLEVNYGDKEKESTATESVSSVPNFSKAHETLHAKFNHRLNAPPPKPPDIGHDTSKIVDSIQDRDINQVYILGEFGTQNEAAMVFQEIRRRGLKVAVVGFGTIDNYIPVIDKSIGFDTVVAEALNETVCISDKCTRLIVIGKYYFRIDHVGEGARWRRTFGQEIYSPSLLASTESKGNGRDPTTLPHPPEPPDTGSRCPMTSPSPPANLQPTENQFISVKPCCVKVDYVCFIAEESEKDQKGRISGAAIRNYLLEQSRVCQVYDPERNYQCFYIICAAPQEDVDKLKLGNSRNFHYLNQSNCIELDALDDAKEYLATRRAMEVVGISTDEHDAIFQIIVVVFHLRNIEFVRDYEKVYEGLVFSDEIGKEADRDVFVIRKVGSHDDRDLKQAKSVLLVLSMNSFMKLHMCPQFTVPTFKATASDCLWKVQFGKQIALVRMKPPRPLSTREAIAHYYLFEYIQDDLIVVLLKTVIESEKINETIDDGFNNDVIPEAKGVVRIDLLEGCYTKGDIRKKLFPSNLIGSGFRLYQKAVASKMNDDKELGKALTDLWYVRIHEALYNTDESNVMDEDELKQVATIYLAEELSQSKQDWVKNTSQKGYLAAFPASCYSYISLLKHFLPIMNQGGSSLSLTYIASERIIPEYGGGMNFAKAALESDTRVLVFEASRKKRIRVNTILAAPIGNRAAKAIGYSRELNSPMIVAVKEACWKMFFTFHGLLNFVFDRGKFWCEGKGWQQGIHISALKLSSILVITCSPIPHYFNQWDLGGWKLFIRMRTRGRVLQRWRRLM</sequence>
<comment type="caution">
    <text evidence="6">Lacks conserved residue(s) required for the propagation of feature annotation.</text>
</comment>
<dbReference type="Pfam" id="PF13561">
    <property type="entry name" value="adh_short_C2"/>
    <property type="match status" value="1"/>
</dbReference>
<keyword evidence="3 6" id="KW-0518">Myosin</keyword>
<evidence type="ECO:0000256" key="6">
    <source>
        <dbReference type="PROSITE-ProRule" id="PRU00782"/>
    </source>
</evidence>
<evidence type="ECO:0000313" key="10">
    <source>
        <dbReference type="EMBL" id="KEH38262.1"/>
    </source>
</evidence>
<dbReference type="SMART" id="SM00773">
    <property type="entry name" value="WGR"/>
    <property type="match status" value="1"/>
</dbReference>
<keyword evidence="5 6" id="KW-0009">Actin-binding</keyword>
<evidence type="ECO:0000256" key="5">
    <source>
        <dbReference type="ARBA" id="ARBA00023203"/>
    </source>
</evidence>
<reference evidence="11" key="3">
    <citation type="submission" date="2015-04" db="UniProtKB">
        <authorList>
            <consortium name="EnsemblPlants"/>
        </authorList>
    </citation>
    <scope>IDENTIFICATION</scope>
    <source>
        <strain evidence="11">cv. Jemalong A17</strain>
    </source>
</reference>
<dbReference type="Gene3D" id="3.30.530.20">
    <property type="match status" value="1"/>
</dbReference>
<dbReference type="InterPro" id="IPR035966">
    <property type="entry name" value="PKF_sf"/>
</dbReference>
<dbReference type="Gene3D" id="3.40.850.10">
    <property type="entry name" value="Kinesin motor domain"/>
    <property type="match status" value="1"/>
</dbReference>
<evidence type="ECO:0000256" key="7">
    <source>
        <dbReference type="SAM" id="MobiDB-lite"/>
    </source>
</evidence>
<feature type="domain" description="Myosin motor" evidence="8">
    <location>
        <begin position="553"/>
        <end position="692"/>
    </location>
</feature>
<dbReference type="GO" id="GO:0003872">
    <property type="term" value="F:6-phosphofructokinase activity"/>
    <property type="evidence" value="ECO:0007669"/>
    <property type="project" value="InterPro"/>
</dbReference>
<dbReference type="PROSITE" id="PS51977">
    <property type="entry name" value="WGR"/>
    <property type="match status" value="1"/>
</dbReference>
<dbReference type="GO" id="GO:0030048">
    <property type="term" value="P:actin filament-based movement"/>
    <property type="evidence" value="ECO:0007669"/>
    <property type="project" value="UniProtKB-ARBA"/>
</dbReference>
<dbReference type="eggNOG" id="KOG2440">
    <property type="taxonomic scope" value="Eukaryota"/>
</dbReference>
<keyword evidence="12" id="KW-1185">Reference proteome</keyword>
<dbReference type="InterPro" id="IPR036291">
    <property type="entry name" value="NAD(P)-bd_dom_sf"/>
</dbReference>
<organism evidence="10 12">
    <name type="scientific">Medicago truncatula</name>
    <name type="common">Barrel medic</name>
    <name type="synonym">Medicago tribuloides</name>
    <dbReference type="NCBI Taxonomy" id="3880"/>
    <lineage>
        <taxon>Eukaryota</taxon>
        <taxon>Viridiplantae</taxon>
        <taxon>Streptophyta</taxon>
        <taxon>Embryophyta</taxon>
        <taxon>Tracheophyta</taxon>
        <taxon>Spermatophyta</taxon>
        <taxon>Magnoliopsida</taxon>
        <taxon>eudicotyledons</taxon>
        <taxon>Gunneridae</taxon>
        <taxon>Pentapetalae</taxon>
        <taxon>rosids</taxon>
        <taxon>fabids</taxon>
        <taxon>Fabales</taxon>
        <taxon>Fabaceae</taxon>
        <taxon>Papilionoideae</taxon>
        <taxon>50 kb inversion clade</taxon>
        <taxon>NPAAA clade</taxon>
        <taxon>Hologalegina</taxon>
        <taxon>IRL clade</taxon>
        <taxon>Trifolieae</taxon>
        <taxon>Medicago</taxon>
    </lineage>
</organism>
<dbReference type="PROSITE" id="PS51456">
    <property type="entry name" value="MYOSIN_MOTOR"/>
    <property type="match status" value="1"/>
</dbReference>
<dbReference type="PANTHER" id="PTHR34560:SF1">
    <property type="entry name" value="START DOMAIN-CONTAINING PROTEIN"/>
    <property type="match status" value="1"/>
</dbReference>
<evidence type="ECO:0000259" key="9">
    <source>
        <dbReference type="PROSITE" id="PS51977"/>
    </source>
</evidence>
<evidence type="ECO:0000256" key="1">
    <source>
        <dbReference type="ARBA" id="ARBA00022741"/>
    </source>
</evidence>
<evidence type="ECO:0000259" key="8">
    <source>
        <dbReference type="PROSITE" id="PS51456"/>
    </source>
</evidence>
<dbReference type="eggNOG" id="KOG0160">
    <property type="taxonomic scope" value="Eukaryota"/>
</dbReference>
<dbReference type="Gene3D" id="3.40.50.450">
    <property type="match status" value="1"/>
</dbReference>
<dbReference type="Proteomes" id="UP000002051">
    <property type="component" value="Chromosome 2"/>
</dbReference>
<dbReference type="SMART" id="SM00242">
    <property type="entry name" value="MYSc"/>
    <property type="match status" value="1"/>
</dbReference>
<dbReference type="Gene3D" id="3.40.50.720">
    <property type="entry name" value="NAD(P)-binding Rossmann-like Domain"/>
    <property type="match status" value="1"/>
</dbReference>
<dbReference type="EMBL" id="CM001218">
    <property type="protein sequence ID" value="KEH38262.1"/>
    <property type="molecule type" value="Genomic_DNA"/>
</dbReference>
<dbReference type="InterPro" id="IPR027417">
    <property type="entry name" value="P-loop_NTPase"/>
</dbReference>
<keyword evidence="4" id="KW-0505">Motor protein</keyword>
<evidence type="ECO:0000313" key="11">
    <source>
        <dbReference type="EnsemblPlants" id="KEH38262"/>
    </source>
</evidence>
<dbReference type="Pfam" id="PF05406">
    <property type="entry name" value="WGR"/>
    <property type="match status" value="1"/>
</dbReference>
<dbReference type="InterPro" id="IPR002347">
    <property type="entry name" value="SDR_fam"/>
</dbReference>
<dbReference type="STRING" id="3880.A0A072V8Y1"/>
<keyword evidence="1" id="KW-0547">Nucleotide-binding</keyword>
<dbReference type="FunFam" id="1.10.10.820:FF:000001">
    <property type="entry name" value="Myosin heavy chain"/>
    <property type="match status" value="1"/>
</dbReference>
<protein>
    <submittedName>
        <fullName evidence="10">Enoyl-(Acyl carrier) reductase</fullName>
    </submittedName>
</protein>
<dbReference type="SUPFAM" id="SSF51735">
    <property type="entry name" value="NAD(P)-binding Rossmann-fold domains"/>
    <property type="match status" value="1"/>
</dbReference>
<reference evidence="10 12" key="1">
    <citation type="journal article" date="2011" name="Nature">
        <title>The Medicago genome provides insight into the evolution of rhizobial symbioses.</title>
        <authorList>
            <person name="Young N.D."/>
            <person name="Debelle F."/>
            <person name="Oldroyd G.E."/>
            <person name="Geurts R."/>
            <person name="Cannon S.B."/>
            <person name="Udvardi M.K."/>
            <person name="Benedito V.A."/>
            <person name="Mayer K.F."/>
            <person name="Gouzy J."/>
            <person name="Schoof H."/>
            <person name="Van de Peer Y."/>
            <person name="Proost S."/>
            <person name="Cook D.R."/>
            <person name="Meyers B.C."/>
            <person name="Spannagl M."/>
            <person name="Cheung F."/>
            <person name="De Mita S."/>
            <person name="Krishnakumar V."/>
            <person name="Gundlach H."/>
            <person name="Zhou S."/>
            <person name="Mudge J."/>
            <person name="Bharti A.K."/>
            <person name="Murray J.D."/>
            <person name="Naoumkina M.A."/>
            <person name="Rosen B."/>
            <person name="Silverstein K.A."/>
            <person name="Tang H."/>
            <person name="Rombauts S."/>
            <person name="Zhao P.X."/>
            <person name="Zhou P."/>
            <person name="Barbe V."/>
            <person name="Bardou P."/>
            <person name="Bechner M."/>
            <person name="Bellec A."/>
            <person name="Berger A."/>
            <person name="Berges H."/>
            <person name="Bidwell S."/>
            <person name="Bisseling T."/>
            <person name="Choisne N."/>
            <person name="Couloux A."/>
            <person name="Denny R."/>
            <person name="Deshpande S."/>
            <person name="Dai X."/>
            <person name="Doyle J.J."/>
            <person name="Dudez A.M."/>
            <person name="Farmer A.D."/>
            <person name="Fouteau S."/>
            <person name="Franken C."/>
            <person name="Gibelin C."/>
            <person name="Gish J."/>
            <person name="Goldstein S."/>
            <person name="Gonzalez A.J."/>
            <person name="Green P.J."/>
            <person name="Hallab A."/>
            <person name="Hartog M."/>
            <person name="Hua A."/>
            <person name="Humphray S.J."/>
            <person name="Jeong D.H."/>
            <person name="Jing Y."/>
            <person name="Jocker A."/>
            <person name="Kenton S.M."/>
            <person name="Kim D.J."/>
            <person name="Klee K."/>
            <person name="Lai H."/>
            <person name="Lang C."/>
            <person name="Lin S."/>
            <person name="Macmil S.L."/>
            <person name="Magdelenat G."/>
            <person name="Matthews L."/>
            <person name="McCorrison J."/>
            <person name="Monaghan E.L."/>
            <person name="Mun J.H."/>
            <person name="Najar F.Z."/>
            <person name="Nicholson C."/>
            <person name="Noirot C."/>
            <person name="O'Bleness M."/>
            <person name="Paule C.R."/>
            <person name="Poulain J."/>
            <person name="Prion F."/>
            <person name="Qin B."/>
            <person name="Qu C."/>
            <person name="Retzel E.F."/>
            <person name="Riddle C."/>
            <person name="Sallet E."/>
            <person name="Samain S."/>
            <person name="Samson N."/>
            <person name="Sanders I."/>
            <person name="Saurat O."/>
            <person name="Scarpelli C."/>
            <person name="Schiex T."/>
            <person name="Segurens B."/>
            <person name="Severin A.J."/>
            <person name="Sherrier D.J."/>
            <person name="Shi R."/>
            <person name="Sims S."/>
            <person name="Singer S.R."/>
            <person name="Sinharoy S."/>
            <person name="Sterck L."/>
            <person name="Viollet A."/>
            <person name="Wang B.B."/>
            <person name="Wang K."/>
            <person name="Wang M."/>
            <person name="Wang X."/>
            <person name="Warfsmann J."/>
            <person name="Weissenbach J."/>
            <person name="White D.D."/>
            <person name="White J.D."/>
            <person name="Wiley G.B."/>
            <person name="Wincker P."/>
            <person name="Xing Y."/>
            <person name="Yang L."/>
            <person name="Yao Z."/>
            <person name="Ying F."/>
            <person name="Zhai J."/>
            <person name="Zhou L."/>
            <person name="Zuber A."/>
            <person name="Denarie J."/>
            <person name="Dixon R.A."/>
            <person name="May G.D."/>
            <person name="Schwartz D.C."/>
            <person name="Rogers J."/>
            <person name="Quetier F."/>
            <person name="Town C.D."/>
            <person name="Roe B.A."/>
        </authorList>
    </citation>
    <scope>NUCLEOTIDE SEQUENCE [LARGE SCALE GENOMIC DNA]</scope>
    <source>
        <strain evidence="10">A17</strain>
        <strain evidence="11 12">cv. Jemalong A17</strain>
    </source>
</reference>
<dbReference type="InterPro" id="IPR036961">
    <property type="entry name" value="Kinesin_motor_dom_sf"/>
</dbReference>
<dbReference type="SUPFAM" id="SSF52540">
    <property type="entry name" value="P-loop containing nucleoside triphosphate hydrolases"/>
    <property type="match status" value="1"/>
</dbReference>
<comment type="similarity">
    <text evidence="6">Belongs to the TRAFAC class myosin-kinesin ATPase superfamily. Myosin family.</text>
</comment>
<dbReference type="SUPFAM" id="SSF142921">
    <property type="entry name" value="WGR domain-like"/>
    <property type="match status" value="1"/>
</dbReference>
<dbReference type="InterPro" id="IPR001609">
    <property type="entry name" value="Myosin_head_motor_dom-like"/>
</dbReference>
<reference evidence="10 12" key="2">
    <citation type="journal article" date="2014" name="BMC Genomics">
        <title>An improved genome release (version Mt4.0) for the model legume Medicago truncatula.</title>
        <authorList>
            <person name="Tang H."/>
            <person name="Krishnakumar V."/>
            <person name="Bidwell S."/>
            <person name="Rosen B."/>
            <person name="Chan A."/>
            <person name="Zhou S."/>
            <person name="Gentzbittel L."/>
            <person name="Childs K.L."/>
            <person name="Yandell M."/>
            <person name="Gundlach H."/>
            <person name="Mayer K.F."/>
            <person name="Schwartz D.C."/>
            <person name="Town C.D."/>
        </authorList>
    </citation>
    <scope>GENOME REANNOTATION</scope>
    <source>
        <strain evidence="10">A17</strain>
        <strain evidence="11 12">cv. Jemalong A17</strain>
    </source>
</reference>
<dbReference type="Pfam" id="PF00063">
    <property type="entry name" value="Myosin_head"/>
    <property type="match status" value="1"/>
</dbReference>
<feature type="region of interest" description="Disordered" evidence="7">
    <location>
        <begin position="509"/>
        <end position="548"/>
    </location>
</feature>
<name>A0A072V8Y1_MEDTR</name>
<dbReference type="GO" id="GO:0003774">
    <property type="term" value="F:cytoskeletal motor activity"/>
    <property type="evidence" value="ECO:0007669"/>
    <property type="project" value="InterPro"/>
</dbReference>
<keyword evidence="2" id="KW-0067">ATP-binding</keyword>